<dbReference type="EMBL" id="CP000150">
    <property type="protein sequence ID" value="ABB06201.1"/>
    <property type="molecule type" value="Genomic_DNA"/>
</dbReference>
<gene>
    <name evidence="2" type="ordered locus">Bcep18194_C7157</name>
</gene>
<reference evidence="2" key="1">
    <citation type="submission" date="2009-01" db="EMBL/GenBank/DDBJ databases">
        <title>Complete sequence of chromosome 3 of Burkholderia sp. 383.</title>
        <authorList>
            <consortium name="US DOE Joint Genome Institute"/>
            <person name="Copeland A."/>
            <person name="Lucas S."/>
            <person name="Lapidus A."/>
            <person name="Barry K."/>
            <person name="Detter J.C."/>
            <person name="Glavina T."/>
            <person name="Hammon N."/>
            <person name="Israni S."/>
            <person name="Pitluck S."/>
            <person name="Chain P."/>
            <person name="Malfatti S."/>
            <person name="Shin M."/>
            <person name="Vergez L."/>
            <person name="Schmutz J."/>
            <person name="Larimer F."/>
            <person name="Land M."/>
            <person name="Kyrpides N."/>
            <person name="Lykidis A."/>
            <person name="Richardson P."/>
        </authorList>
    </citation>
    <scope>NUCLEOTIDE SEQUENCE</scope>
    <source>
        <strain evidence="2">383</strain>
    </source>
</reference>
<feature type="compositionally biased region" description="Polar residues" evidence="1">
    <location>
        <begin position="110"/>
        <end position="120"/>
    </location>
</feature>
<dbReference type="HOGENOM" id="CLU_2045292_0_0_4"/>
<feature type="compositionally biased region" description="Basic residues" evidence="1">
    <location>
        <begin position="98"/>
        <end position="109"/>
    </location>
</feature>
<proteinExistence type="predicted"/>
<sequence length="120" mass="13552">MHRATDRTNQAQAVAGCFTALCEQLEIQMIEQAWRVKRIASDHWRRRLRESGALSTHVGVTNTCGRSAPGLTIDDALPARDRRDGLCFNSKIAHQFHRKAASSGRRNRRCTQQGRGPSRR</sequence>
<evidence type="ECO:0000313" key="3">
    <source>
        <dbReference type="Proteomes" id="UP000002705"/>
    </source>
</evidence>
<protein>
    <submittedName>
        <fullName evidence="2">Uncharacterized protein</fullName>
    </submittedName>
</protein>
<organism evidence="2 3">
    <name type="scientific">Burkholderia lata (strain ATCC 17760 / DSM 23089 / LMG 22485 / NCIMB 9086 / R18194 / 383)</name>
    <dbReference type="NCBI Taxonomy" id="482957"/>
    <lineage>
        <taxon>Bacteria</taxon>
        <taxon>Pseudomonadati</taxon>
        <taxon>Pseudomonadota</taxon>
        <taxon>Betaproteobacteria</taxon>
        <taxon>Burkholderiales</taxon>
        <taxon>Burkholderiaceae</taxon>
        <taxon>Burkholderia</taxon>
        <taxon>Burkholderia cepacia complex</taxon>
    </lineage>
</organism>
<evidence type="ECO:0000256" key="1">
    <source>
        <dbReference type="SAM" id="MobiDB-lite"/>
    </source>
</evidence>
<dbReference type="KEGG" id="bur:Bcep18194_C7157"/>
<name>Q39MW5_BURL3</name>
<dbReference type="AlphaFoldDB" id="Q39MW5"/>
<dbReference type="Proteomes" id="UP000002705">
    <property type="component" value="Chromosome 3"/>
</dbReference>
<evidence type="ECO:0000313" key="2">
    <source>
        <dbReference type="EMBL" id="ABB06201.1"/>
    </source>
</evidence>
<feature type="region of interest" description="Disordered" evidence="1">
    <location>
        <begin position="98"/>
        <end position="120"/>
    </location>
</feature>
<dbReference type="PATRIC" id="fig|482957.22.peg.7719"/>
<keyword evidence="3" id="KW-1185">Reference proteome</keyword>
<accession>Q39MW5</accession>